<evidence type="ECO:0000256" key="7">
    <source>
        <dbReference type="ARBA" id="ARBA00023034"/>
    </source>
</evidence>
<dbReference type="PIRSF" id="PIRSF037096">
    <property type="entry name" value="AP3_complex_beta"/>
    <property type="match status" value="1"/>
</dbReference>
<feature type="non-terminal residue" evidence="13">
    <location>
        <position position="1"/>
    </location>
</feature>
<dbReference type="InterPro" id="IPR029390">
    <property type="entry name" value="AP3B_C"/>
</dbReference>
<evidence type="ECO:0000259" key="12">
    <source>
        <dbReference type="SMART" id="SM01355"/>
    </source>
</evidence>
<dbReference type="GO" id="GO:0030665">
    <property type="term" value="C:clathrin-coated vesicle membrane"/>
    <property type="evidence" value="ECO:0007669"/>
    <property type="project" value="UniProtKB-SubCell"/>
</dbReference>
<gene>
    <name evidence="13" type="ORF">OTU49_003925</name>
</gene>
<evidence type="ECO:0000256" key="8">
    <source>
        <dbReference type="ARBA" id="ARBA00023136"/>
    </source>
</evidence>
<evidence type="ECO:0000256" key="1">
    <source>
        <dbReference type="ARBA" id="ARBA00004145"/>
    </source>
</evidence>
<organism evidence="13 14">
    <name type="scientific">Cherax quadricarinatus</name>
    <name type="common">Australian red claw crayfish</name>
    <dbReference type="NCBI Taxonomy" id="27406"/>
    <lineage>
        <taxon>Eukaryota</taxon>
        <taxon>Metazoa</taxon>
        <taxon>Ecdysozoa</taxon>
        <taxon>Arthropoda</taxon>
        <taxon>Crustacea</taxon>
        <taxon>Multicrustacea</taxon>
        <taxon>Malacostraca</taxon>
        <taxon>Eumalacostraca</taxon>
        <taxon>Eucarida</taxon>
        <taxon>Decapoda</taxon>
        <taxon>Pleocyemata</taxon>
        <taxon>Astacidea</taxon>
        <taxon>Parastacoidea</taxon>
        <taxon>Parastacidae</taxon>
        <taxon>Cherax</taxon>
    </lineage>
</organism>
<evidence type="ECO:0000256" key="2">
    <source>
        <dbReference type="ARBA" id="ARBA00004555"/>
    </source>
</evidence>
<evidence type="ECO:0000256" key="5">
    <source>
        <dbReference type="ARBA" id="ARBA00022553"/>
    </source>
</evidence>
<evidence type="ECO:0000256" key="9">
    <source>
        <dbReference type="ARBA" id="ARBA00023329"/>
    </source>
</evidence>
<evidence type="ECO:0000313" key="14">
    <source>
        <dbReference type="Proteomes" id="UP001445076"/>
    </source>
</evidence>
<keyword evidence="9" id="KW-0968">Cytoplasmic vesicle</keyword>
<dbReference type="InterPro" id="IPR056314">
    <property type="entry name" value="AP3B1/2_C"/>
</dbReference>
<feature type="domain" description="AP-3 complex subunit beta C-terminal" evidence="12">
    <location>
        <begin position="821"/>
        <end position="969"/>
    </location>
</feature>
<feature type="compositionally biased region" description="Acidic residues" evidence="11">
    <location>
        <begin position="786"/>
        <end position="798"/>
    </location>
</feature>
<dbReference type="GO" id="GO:0006886">
    <property type="term" value="P:intracellular protein transport"/>
    <property type="evidence" value="ECO:0007669"/>
    <property type="project" value="InterPro"/>
</dbReference>
<keyword evidence="4" id="KW-0813">Transport</keyword>
<dbReference type="SMART" id="SM01355">
    <property type="entry name" value="AP3B1_C"/>
    <property type="match status" value="1"/>
</dbReference>
<keyword evidence="6" id="KW-0653">Protein transport</keyword>
<comment type="subcellular location">
    <subcellularLocation>
        <location evidence="1">Cytoplasmic vesicle</location>
        <location evidence="1">Clathrin-coated vesicle membrane</location>
        <topology evidence="1">Peripheral membrane protein</topology>
        <orientation evidence="1">Cytoplasmic side</orientation>
    </subcellularLocation>
    <subcellularLocation>
        <location evidence="2">Golgi apparatus</location>
    </subcellularLocation>
</comment>
<dbReference type="InterPro" id="IPR026740">
    <property type="entry name" value="AP3_beta"/>
</dbReference>
<name>A0AAW0X2G1_CHEQU</name>
<evidence type="ECO:0000256" key="4">
    <source>
        <dbReference type="ARBA" id="ARBA00022448"/>
    </source>
</evidence>
<protein>
    <recommendedName>
        <fullName evidence="12">AP-3 complex subunit beta C-terminal domain-containing protein</fullName>
    </recommendedName>
</protein>
<evidence type="ECO:0000256" key="10">
    <source>
        <dbReference type="ARBA" id="ARBA00023570"/>
    </source>
</evidence>
<dbReference type="Pfam" id="PF14796">
    <property type="entry name" value="AP3B1_C"/>
    <property type="match status" value="1"/>
</dbReference>
<evidence type="ECO:0000256" key="3">
    <source>
        <dbReference type="ARBA" id="ARBA00006613"/>
    </source>
</evidence>
<dbReference type="GO" id="GO:0030123">
    <property type="term" value="C:AP-3 adaptor complex"/>
    <property type="evidence" value="ECO:0007669"/>
    <property type="project" value="InterPro"/>
</dbReference>
<feature type="compositionally biased region" description="Acidic residues" evidence="11">
    <location>
        <begin position="699"/>
        <end position="744"/>
    </location>
</feature>
<proteinExistence type="inferred from homology"/>
<feature type="region of interest" description="Disordered" evidence="11">
    <location>
        <begin position="280"/>
        <end position="303"/>
    </location>
</feature>
<dbReference type="InterPro" id="IPR016024">
    <property type="entry name" value="ARM-type_fold"/>
</dbReference>
<dbReference type="GO" id="GO:0016192">
    <property type="term" value="P:vesicle-mediated transport"/>
    <property type="evidence" value="ECO:0007669"/>
    <property type="project" value="InterPro"/>
</dbReference>
<feature type="compositionally biased region" description="Low complexity" evidence="11">
    <location>
        <begin position="834"/>
        <end position="860"/>
    </location>
</feature>
<feature type="compositionally biased region" description="Low complexity" evidence="11">
    <location>
        <begin position="776"/>
        <end position="785"/>
    </location>
</feature>
<dbReference type="InterPro" id="IPR026739">
    <property type="entry name" value="AP_beta"/>
</dbReference>
<evidence type="ECO:0000256" key="6">
    <source>
        <dbReference type="ARBA" id="ARBA00022927"/>
    </source>
</evidence>
<keyword evidence="7" id="KW-0333">Golgi apparatus</keyword>
<comment type="similarity">
    <text evidence="3">Belongs to the adaptor complexes large subunit family.</text>
</comment>
<dbReference type="GO" id="GO:0005794">
    <property type="term" value="C:Golgi apparatus"/>
    <property type="evidence" value="ECO:0007669"/>
    <property type="project" value="UniProtKB-SubCell"/>
</dbReference>
<dbReference type="AlphaFoldDB" id="A0AAW0X2G1"/>
<dbReference type="PANTHER" id="PTHR11134">
    <property type="entry name" value="ADAPTOR COMPLEX SUBUNIT BETA FAMILY MEMBER"/>
    <property type="match status" value="1"/>
</dbReference>
<feature type="compositionally biased region" description="Acidic residues" evidence="11">
    <location>
        <begin position="287"/>
        <end position="297"/>
    </location>
</feature>
<evidence type="ECO:0000256" key="11">
    <source>
        <dbReference type="SAM" id="MobiDB-lite"/>
    </source>
</evidence>
<dbReference type="Proteomes" id="UP001445076">
    <property type="component" value="Unassembled WGS sequence"/>
</dbReference>
<accession>A0AAW0X2G1</accession>
<keyword evidence="8" id="KW-0472">Membrane</keyword>
<sequence length="1106" mass="122475">TQLLIRSKLSYFPPTRTFSCKMSTPGSYSNERPPSVDVDYSADPASGSFFSTEFKKHEDLKQMLDSNKDGLKLEAMKRIIGMVAKGRDASELFPAVVKNVVSANLEVKKLVYVYLVRYAEEQQDLALLSISTFQRALKDPNQLIRACALRVLSSIRVPVIVPIMMLAIKDAVTDMSPYVRKTAAHAIPKLYNLDHDQKEELIKVIEKLLSDKTTLVVGSAVMAFEEVCPERIDLIHKNYRKLCNLLVDVEEWGQVIILNMLTRYARTQFVDPNAGTEVDVKEKPFYEDEEEETEDQEVLAKRPKSMDPDHRLLLRNAKPLLQSRNAAVVLAVAQLYQHIAPCSEVSQVARALVRLLRSHREVQAVVLTNIASMSTRRKDMFEPYLKSFFVRSSDPTHIKALKLEVLTNLATDTNISIILREFQTYIGSSDKEFVAATIQAIGRCASNIREVTDTCLSGLVSLLSNRDESVVGESVVVIRKLLQSETVGHKDIISHMARLMDNIKIPMARASILWLLGEYCDKVPKIAPDVLRKMAKTFISEEDIVKLQILTLATKLYLTNPKQTRLLCQYVYNLAKYDTNYDIRDRARLTRALVFPPQGHEDNKLAKHAKKIFLAIKPPPVQQSSFKDRDQFQLSTLSHLINARATGYQDLPPFPEEAPDPSVRYVEVAVSFTPDNHHRPSHQKKSKPEKTKSFYSDESSPEDESENDASDSSSESDSDSDSSDTDSSESSSDEGNESVSEDEEQPRVKRKVVTGGKKRPEKQDASESSGSEDSESSSSSSGSESSSDDESDDSEASAEDVKKKTKKEQEPKKEVPQGKGNRSNLDLLLDLDDTPPAMDTPLLTPSLGGLLTPSPSSYPTQPLPPGASIQPASAKLVPTATHELLNRLSGGGLAVSCRFTRSPHLYSPRMTSVELSFTNNSSEEIRDISIGSKKLAPGMSLHEFAGIAVLNPDTTLYGTLGVDFNDTTQPAVFDLVAGGRTFNISITASVGELLMPLAMNEADFNLNQIKLRGMNELRGSVNLLSSNNDVKKLVNRVYETANLLQVQCASSNTLKFGGQTASGKALVLVCLTLPQDEQEVSITVNCEKMVISSMLLKDIQSALKKD</sequence>
<dbReference type="InterPro" id="IPR002553">
    <property type="entry name" value="Clathrin/coatomer_adapt-like_N"/>
</dbReference>
<comment type="caution">
    <text evidence="13">The sequence shown here is derived from an EMBL/GenBank/DDBJ whole genome shotgun (WGS) entry which is preliminary data.</text>
</comment>
<dbReference type="Gene3D" id="1.25.10.10">
    <property type="entry name" value="Leucine-rich Repeat Variant"/>
    <property type="match status" value="1"/>
</dbReference>
<dbReference type="Pfam" id="PF01602">
    <property type="entry name" value="Adaptin_N"/>
    <property type="match status" value="1"/>
</dbReference>
<feature type="compositionally biased region" description="Basic residues" evidence="11">
    <location>
        <begin position="748"/>
        <end position="760"/>
    </location>
</feature>
<comment type="function">
    <text evidence="10">Subunit of non-clathrin- and clathrin-associated adaptor protein complex 3 (AP-3) that plays a role in protein sorting in the late-Golgi/trans-Golgi network (TGN) and/or endosomes. The AP complexes mediate both the recruitment of clathrin to membranes and the recognition of sorting signals within the cytosolic tails of transmembrane cargo molecules. AP-3 appears to be involved in the sorting of a subset of transmembrane proteins targeted to lysosomes and lysosome-related organelles. In concert with the BLOC-1 complex, AP-3 is required to target cargos into vesicles assembled at cell bodies for delivery into neurites and nerve terminals.</text>
</comment>
<reference evidence="13 14" key="1">
    <citation type="journal article" date="2024" name="BMC Genomics">
        <title>Genome assembly of redclaw crayfish (Cherax quadricarinatus) provides insights into its immune adaptation and hypoxia tolerance.</title>
        <authorList>
            <person name="Liu Z."/>
            <person name="Zheng J."/>
            <person name="Li H."/>
            <person name="Fang K."/>
            <person name="Wang S."/>
            <person name="He J."/>
            <person name="Zhou D."/>
            <person name="Weng S."/>
            <person name="Chi M."/>
            <person name="Gu Z."/>
            <person name="He J."/>
            <person name="Li F."/>
            <person name="Wang M."/>
        </authorList>
    </citation>
    <scope>NUCLEOTIDE SEQUENCE [LARGE SCALE GENOMIC DNA]</scope>
    <source>
        <strain evidence="13">ZL_2023a</strain>
    </source>
</reference>
<dbReference type="Pfam" id="PF24080">
    <property type="entry name" value="AP3B1_C_2"/>
    <property type="match status" value="1"/>
</dbReference>
<dbReference type="EMBL" id="JARKIK010000039">
    <property type="protein sequence ID" value="KAK8738536.1"/>
    <property type="molecule type" value="Genomic_DNA"/>
</dbReference>
<keyword evidence="14" id="KW-1185">Reference proteome</keyword>
<evidence type="ECO:0000313" key="13">
    <source>
        <dbReference type="EMBL" id="KAK8738536.1"/>
    </source>
</evidence>
<feature type="region of interest" description="Disordered" evidence="11">
    <location>
        <begin position="672"/>
        <end position="864"/>
    </location>
</feature>
<dbReference type="InterPro" id="IPR011989">
    <property type="entry name" value="ARM-like"/>
</dbReference>
<dbReference type="SUPFAM" id="SSF48371">
    <property type="entry name" value="ARM repeat"/>
    <property type="match status" value="1"/>
</dbReference>
<feature type="compositionally biased region" description="Basic and acidic residues" evidence="11">
    <location>
        <begin position="799"/>
        <end position="816"/>
    </location>
</feature>
<keyword evidence="5" id="KW-0597">Phosphoprotein</keyword>